<organism evidence="5 6">
    <name type="scientific">Myroides odoratimimus</name>
    <dbReference type="NCBI Taxonomy" id="76832"/>
    <lineage>
        <taxon>Bacteria</taxon>
        <taxon>Pseudomonadati</taxon>
        <taxon>Bacteroidota</taxon>
        <taxon>Flavobacteriia</taxon>
        <taxon>Flavobacteriales</taxon>
        <taxon>Flavobacteriaceae</taxon>
        <taxon>Myroides</taxon>
    </lineage>
</organism>
<proteinExistence type="inferred from homology"/>
<sequence>MSFLEIAKSRYTTKKYDSTKKISGDKIEQLKDILQLSPSSINSQPWKFTIVESTEVKNLLASNSAFNQTKIEDASHLIVFNVLSTKEYFEKLRLENAAEGSKMYYNNFLKPKSEEEVTAWLKNQVYISLGFFLAACGTMGIDATPMEGINTLEFDKIINEDGVYKSVFAVAIGYRNSEDTNQPSVTPKNRLDKETTIEVR</sequence>
<evidence type="ECO:0000256" key="2">
    <source>
        <dbReference type="ARBA" id="ARBA00022857"/>
    </source>
</evidence>
<keyword evidence="3" id="KW-0560">Oxidoreductase</keyword>
<dbReference type="InterPro" id="IPR000415">
    <property type="entry name" value="Nitroreductase-like"/>
</dbReference>
<dbReference type="KEGG" id="mod:AS202_17810"/>
<dbReference type="AlphaFoldDB" id="A0A0S7EGQ5"/>
<keyword evidence="2" id="KW-0521">NADP</keyword>
<dbReference type="InterPro" id="IPR029479">
    <property type="entry name" value="Nitroreductase"/>
</dbReference>
<evidence type="ECO:0000256" key="4">
    <source>
        <dbReference type="SAM" id="MobiDB-lite"/>
    </source>
</evidence>
<evidence type="ECO:0000256" key="1">
    <source>
        <dbReference type="ARBA" id="ARBA00007118"/>
    </source>
</evidence>
<evidence type="ECO:0000313" key="6">
    <source>
        <dbReference type="Proteomes" id="UP000069030"/>
    </source>
</evidence>
<accession>A0A0S7EGQ5</accession>
<feature type="compositionally biased region" description="Basic and acidic residues" evidence="4">
    <location>
        <begin position="189"/>
        <end position="200"/>
    </location>
</feature>
<dbReference type="InterPro" id="IPR033878">
    <property type="entry name" value="NfsB-like"/>
</dbReference>
<reference evidence="5 6" key="1">
    <citation type="journal article" date="2016" name="J. Zhejiang Univ. Sci. B">
        <title>Antibiotic resistance mechanisms of Myroides sp.</title>
        <authorList>
            <person name="Hu S."/>
            <person name="Yuan S."/>
            <person name="Qu H."/>
            <person name="Jiang T."/>
            <person name="Zhou Y."/>
            <person name="Wang M."/>
            <person name="Ming D."/>
        </authorList>
    </citation>
    <scope>NUCLEOTIDE SEQUENCE [LARGE SCALE GENOMIC DNA]</scope>
    <source>
        <strain evidence="5 6">PR63039</strain>
    </source>
</reference>
<evidence type="ECO:0000256" key="3">
    <source>
        <dbReference type="ARBA" id="ARBA00023002"/>
    </source>
</evidence>
<comment type="similarity">
    <text evidence="1">Belongs to the nitroreductase family.</text>
</comment>
<dbReference type="RefSeq" id="WP_006258237.1">
    <property type="nucleotide sequence ID" value="NZ_BCMQ01000016.1"/>
</dbReference>
<gene>
    <name evidence="5" type="ORF">AS202_17810</name>
</gene>
<protein>
    <submittedName>
        <fullName evidence="5">NAD(P)H-dependent oxidoreductase</fullName>
    </submittedName>
</protein>
<dbReference type="PANTHER" id="PTHR43673:SF10">
    <property type="entry name" value="NADH DEHYDROGENASE_NAD(P)H NITROREDUCTASE XCC3605-RELATED"/>
    <property type="match status" value="1"/>
</dbReference>
<dbReference type="Gene3D" id="3.40.109.10">
    <property type="entry name" value="NADH Oxidase"/>
    <property type="match status" value="1"/>
</dbReference>
<dbReference type="GO" id="GO:0016491">
    <property type="term" value="F:oxidoreductase activity"/>
    <property type="evidence" value="ECO:0007669"/>
    <property type="project" value="UniProtKB-KW"/>
</dbReference>
<dbReference type="eggNOG" id="COG0778">
    <property type="taxonomic scope" value="Bacteria"/>
</dbReference>
<dbReference type="EMBL" id="CP013690">
    <property type="protein sequence ID" value="ALU27889.1"/>
    <property type="molecule type" value="Genomic_DNA"/>
</dbReference>
<dbReference type="SUPFAM" id="SSF55469">
    <property type="entry name" value="FMN-dependent nitroreductase-like"/>
    <property type="match status" value="1"/>
</dbReference>
<dbReference type="PANTHER" id="PTHR43673">
    <property type="entry name" value="NAD(P)H NITROREDUCTASE YDGI-RELATED"/>
    <property type="match status" value="1"/>
</dbReference>
<dbReference type="Proteomes" id="UP000069030">
    <property type="component" value="Chromosome"/>
</dbReference>
<name>A0A0S7EGQ5_9FLAO</name>
<evidence type="ECO:0000313" key="5">
    <source>
        <dbReference type="EMBL" id="ALU27889.1"/>
    </source>
</evidence>
<dbReference type="Pfam" id="PF00881">
    <property type="entry name" value="Nitroreductase"/>
    <property type="match status" value="1"/>
</dbReference>
<feature type="region of interest" description="Disordered" evidence="4">
    <location>
        <begin position="179"/>
        <end position="200"/>
    </location>
</feature>
<dbReference type="CDD" id="cd02149">
    <property type="entry name" value="NfsB-like"/>
    <property type="match status" value="1"/>
</dbReference>